<feature type="binding site" evidence="17">
    <location>
        <position position="76"/>
    </location>
    <ligand>
        <name>Ca(2+)</name>
        <dbReference type="ChEBI" id="CHEBI:29108"/>
        <label>1</label>
    </ligand>
</feature>
<keyword evidence="6 22" id="KW-0575">Peroxidase</keyword>
<reference evidence="22" key="1">
    <citation type="submission" date="2020-06" db="EMBL/GenBank/DDBJ databases">
        <authorList>
            <person name="Li T."/>
            <person name="Hu X."/>
            <person name="Zhang T."/>
            <person name="Song X."/>
            <person name="Zhang H."/>
            <person name="Dai N."/>
            <person name="Sheng W."/>
            <person name="Hou X."/>
            <person name="Wei L."/>
        </authorList>
    </citation>
    <scope>NUCLEOTIDE SEQUENCE</scope>
    <source>
        <strain evidence="22">KEN8</strain>
        <tissue evidence="22">Leaf</tissue>
    </source>
</reference>
<evidence type="ECO:0000256" key="13">
    <source>
        <dbReference type="ARBA" id="ARBA00023180"/>
    </source>
</evidence>
<evidence type="ECO:0000256" key="1">
    <source>
        <dbReference type="ARBA" id="ARBA00000189"/>
    </source>
</evidence>
<comment type="cofactor">
    <cofactor evidence="17">
        <name>heme b</name>
        <dbReference type="ChEBI" id="CHEBI:60344"/>
    </cofactor>
    <text evidence="17">Binds 1 heme b (iron(II)-protoporphyrin IX) group per subunit.</text>
</comment>
<dbReference type="InterPro" id="IPR019793">
    <property type="entry name" value="Peroxidases_heam-ligand_BS"/>
</dbReference>
<comment type="function">
    <text evidence="2">Removal of H(2)O(2), oxidation of toxic reductants, biosynthesis and degradation of lignin, suberization, auxin catabolism, response to environmental stresses such as wounding, pathogen attack and oxidative stress. These functions might be dependent on each isozyme/isoform in each plant tissue.</text>
</comment>
<keyword evidence="14" id="KW-0376">Hydrogen peroxide</keyword>
<evidence type="ECO:0000256" key="7">
    <source>
        <dbReference type="ARBA" id="ARBA00022617"/>
    </source>
</evidence>
<dbReference type="EMBL" id="JACGWM010000013">
    <property type="protein sequence ID" value="KAL0331997.1"/>
    <property type="molecule type" value="Genomic_DNA"/>
</dbReference>
<feature type="binding site" evidence="17">
    <location>
        <position position="92"/>
    </location>
    <ligand>
        <name>Ca(2+)</name>
        <dbReference type="ChEBI" id="CHEBI:29108"/>
        <label>1</label>
    </ligand>
</feature>
<evidence type="ECO:0000256" key="16">
    <source>
        <dbReference type="PIRSR" id="PIRSR600823-2"/>
    </source>
</evidence>
<feature type="binding site" evidence="17">
    <location>
        <position position="78"/>
    </location>
    <ligand>
        <name>Ca(2+)</name>
        <dbReference type="ChEBI" id="CHEBI:29108"/>
        <label>1</label>
    </ligand>
</feature>
<dbReference type="InterPro" id="IPR019794">
    <property type="entry name" value="Peroxidases_AS"/>
</dbReference>
<keyword evidence="13" id="KW-0325">Glycoprotein</keyword>
<evidence type="ECO:0000313" key="22">
    <source>
        <dbReference type="EMBL" id="KAL0331997.1"/>
    </source>
</evidence>
<dbReference type="InterPro" id="IPR033905">
    <property type="entry name" value="Secretory_peroxidase"/>
</dbReference>
<dbReference type="PANTHER" id="PTHR31517">
    <property type="match status" value="1"/>
</dbReference>
<evidence type="ECO:0000256" key="12">
    <source>
        <dbReference type="ARBA" id="ARBA00023157"/>
    </source>
</evidence>
<keyword evidence="12 19" id="KW-1015">Disulfide bond</keyword>
<feature type="disulfide bond" evidence="19">
    <location>
        <begin position="72"/>
        <end position="77"/>
    </location>
</feature>
<gene>
    <name evidence="22" type="ORF">Scaly_2101200</name>
</gene>
<dbReference type="PROSITE" id="PS50873">
    <property type="entry name" value="PEROXIDASE_4"/>
    <property type="match status" value="1"/>
</dbReference>
<evidence type="ECO:0000256" key="11">
    <source>
        <dbReference type="ARBA" id="ARBA00023004"/>
    </source>
</evidence>
<feature type="binding site" description="axial binding residue" evidence="17">
    <location>
        <position position="198"/>
    </location>
    <ligand>
        <name>heme b</name>
        <dbReference type="ChEBI" id="CHEBI:60344"/>
    </ligand>
    <ligandPart>
        <name>Fe</name>
        <dbReference type="ChEBI" id="CHEBI:18248"/>
    </ligandPart>
</feature>
<evidence type="ECO:0000256" key="20">
    <source>
        <dbReference type="SAM" id="SignalP"/>
    </source>
</evidence>
<evidence type="ECO:0000256" key="15">
    <source>
        <dbReference type="PIRSR" id="PIRSR600823-1"/>
    </source>
</evidence>
<keyword evidence="5" id="KW-0964">Secreted</keyword>
<organism evidence="22">
    <name type="scientific">Sesamum calycinum</name>
    <dbReference type="NCBI Taxonomy" id="2727403"/>
    <lineage>
        <taxon>Eukaryota</taxon>
        <taxon>Viridiplantae</taxon>
        <taxon>Streptophyta</taxon>
        <taxon>Embryophyta</taxon>
        <taxon>Tracheophyta</taxon>
        <taxon>Spermatophyta</taxon>
        <taxon>Magnoliopsida</taxon>
        <taxon>eudicotyledons</taxon>
        <taxon>Gunneridae</taxon>
        <taxon>Pentapetalae</taxon>
        <taxon>asterids</taxon>
        <taxon>lamiids</taxon>
        <taxon>Lamiales</taxon>
        <taxon>Pedaliaceae</taxon>
        <taxon>Sesamum</taxon>
    </lineage>
</organism>
<evidence type="ECO:0000256" key="4">
    <source>
        <dbReference type="ARBA" id="ARBA00012313"/>
    </source>
</evidence>
<dbReference type="GO" id="GO:0046872">
    <property type="term" value="F:metal ion binding"/>
    <property type="evidence" value="ECO:0007669"/>
    <property type="project" value="UniProtKB-KW"/>
</dbReference>
<dbReference type="Gene3D" id="1.10.520.10">
    <property type="match status" value="1"/>
</dbReference>
<dbReference type="PRINTS" id="PR00458">
    <property type="entry name" value="PEROXIDASE"/>
</dbReference>
<dbReference type="Pfam" id="PF00141">
    <property type="entry name" value="peroxidase"/>
    <property type="match status" value="1"/>
</dbReference>
<dbReference type="PANTHER" id="PTHR31517:SF11">
    <property type="entry name" value="PEROXIDASE 31"/>
    <property type="match status" value="1"/>
</dbReference>
<dbReference type="CDD" id="cd00693">
    <property type="entry name" value="secretory_peroxidase"/>
    <property type="match status" value="1"/>
</dbReference>
<feature type="binding site" evidence="17">
    <location>
        <position position="71"/>
    </location>
    <ligand>
        <name>Ca(2+)</name>
        <dbReference type="ChEBI" id="CHEBI:29108"/>
        <label>1</label>
    </ligand>
</feature>
<evidence type="ECO:0000259" key="21">
    <source>
        <dbReference type="PROSITE" id="PS50873"/>
    </source>
</evidence>
<dbReference type="PROSITE" id="PS00436">
    <property type="entry name" value="PEROXIDASE_2"/>
    <property type="match status" value="1"/>
</dbReference>
<dbReference type="AlphaFoldDB" id="A0AAW2MKF6"/>
<dbReference type="InterPro" id="IPR010255">
    <property type="entry name" value="Haem_peroxidase_sf"/>
</dbReference>
<comment type="cofactor">
    <cofactor evidence="17">
        <name>Ca(2+)</name>
        <dbReference type="ChEBI" id="CHEBI:29108"/>
    </cofactor>
    <text evidence="17">Binds 2 calcium ions per subunit.</text>
</comment>
<dbReference type="PRINTS" id="PR00461">
    <property type="entry name" value="PLPEROXIDASE"/>
</dbReference>
<feature type="chain" id="PRO_5043744210" description="peroxidase" evidence="20">
    <location>
        <begin position="25"/>
        <end position="242"/>
    </location>
</feature>
<keyword evidence="11 17" id="KW-0408">Iron</keyword>
<evidence type="ECO:0000256" key="18">
    <source>
        <dbReference type="PIRSR" id="PIRSR600823-4"/>
    </source>
</evidence>
<keyword evidence="7" id="KW-0349">Heme</keyword>
<feature type="domain" description="Plant heme peroxidase family profile" evidence="21">
    <location>
        <begin position="29"/>
        <end position="242"/>
    </location>
</feature>
<evidence type="ECO:0000256" key="2">
    <source>
        <dbReference type="ARBA" id="ARBA00002322"/>
    </source>
</evidence>
<feature type="disulfide bond" evidence="19">
    <location>
        <begin position="39"/>
        <end position="120"/>
    </location>
</feature>
<keyword evidence="10" id="KW-0560">Oxidoreductase</keyword>
<reference evidence="22" key="2">
    <citation type="journal article" date="2024" name="Plant">
        <title>Genomic evolution and insights into agronomic trait innovations of Sesamum species.</title>
        <authorList>
            <person name="Miao H."/>
            <person name="Wang L."/>
            <person name="Qu L."/>
            <person name="Liu H."/>
            <person name="Sun Y."/>
            <person name="Le M."/>
            <person name="Wang Q."/>
            <person name="Wei S."/>
            <person name="Zheng Y."/>
            <person name="Lin W."/>
            <person name="Duan Y."/>
            <person name="Cao H."/>
            <person name="Xiong S."/>
            <person name="Wang X."/>
            <person name="Wei L."/>
            <person name="Li C."/>
            <person name="Ma Q."/>
            <person name="Ju M."/>
            <person name="Zhao R."/>
            <person name="Li G."/>
            <person name="Mu C."/>
            <person name="Tian Q."/>
            <person name="Mei H."/>
            <person name="Zhang T."/>
            <person name="Gao T."/>
            <person name="Zhang H."/>
        </authorList>
    </citation>
    <scope>NUCLEOTIDE SEQUENCE</scope>
    <source>
        <strain evidence="22">KEN8</strain>
    </source>
</reference>
<evidence type="ECO:0000256" key="8">
    <source>
        <dbReference type="ARBA" id="ARBA00022723"/>
    </source>
</evidence>
<evidence type="ECO:0000256" key="3">
    <source>
        <dbReference type="ARBA" id="ARBA00006873"/>
    </source>
</evidence>
<protein>
    <recommendedName>
        <fullName evidence="4">peroxidase</fullName>
        <ecNumber evidence="4">1.11.1.7</ecNumber>
    </recommendedName>
</protein>
<keyword evidence="8 17" id="KW-0479">Metal-binding</keyword>
<evidence type="ECO:0000256" key="19">
    <source>
        <dbReference type="PIRSR" id="PIRSR600823-5"/>
    </source>
</evidence>
<feature type="binding site" evidence="17">
    <location>
        <position position="199"/>
    </location>
    <ligand>
        <name>Ca(2+)</name>
        <dbReference type="ChEBI" id="CHEBI:29108"/>
        <label>2</label>
    </ligand>
</feature>
<dbReference type="GO" id="GO:0042744">
    <property type="term" value="P:hydrogen peroxide catabolic process"/>
    <property type="evidence" value="ECO:0007669"/>
    <property type="project" value="UniProtKB-KW"/>
</dbReference>
<evidence type="ECO:0000256" key="6">
    <source>
        <dbReference type="ARBA" id="ARBA00022559"/>
    </source>
</evidence>
<evidence type="ECO:0000256" key="17">
    <source>
        <dbReference type="PIRSR" id="PIRSR600823-3"/>
    </source>
</evidence>
<feature type="active site" description="Proton acceptor" evidence="15">
    <location>
        <position position="70"/>
    </location>
</feature>
<dbReference type="PROSITE" id="PS00435">
    <property type="entry name" value="PEROXIDASE_1"/>
    <property type="match status" value="1"/>
</dbReference>
<dbReference type="GO" id="GO:0140825">
    <property type="term" value="F:lactoperoxidase activity"/>
    <property type="evidence" value="ECO:0007669"/>
    <property type="project" value="UniProtKB-EC"/>
</dbReference>
<comment type="similarity">
    <text evidence="3">Belongs to the peroxidase family. Ascorbate peroxidase subfamily.</text>
</comment>
<feature type="binding site" evidence="17">
    <location>
        <position position="80"/>
    </location>
    <ligand>
        <name>Ca(2+)</name>
        <dbReference type="ChEBI" id="CHEBI:29108"/>
        <label>1</label>
    </ligand>
</feature>
<dbReference type="EC" id="1.11.1.7" evidence="4"/>
<evidence type="ECO:0000256" key="5">
    <source>
        <dbReference type="ARBA" id="ARBA00022525"/>
    </source>
</evidence>
<proteinExistence type="inferred from homology"/>
<dbReference type="InterPro" id="IPR002016">
    <property type="entry name" value="Haem_peroxidase"/>
</dbReference>
<feature type="binding site" evidence="16">
    <location>
        <position position="168"/>
    </location>
    <ligand>
        <name>substrate</name>
    </ligand>
</feature>
<accession>A0AAW2MKF6</accession>
<feature type="disulfide bond" evidence="19">
    <location>
        <begin position="205"/>
        <end position="237"/>
    </location>
</feature>
<dbReference type="SUPFAM" id="SSF48113">
    <property type="entry name" value="Heme-dependent peroxidases"/>
    <property type="match status" value="1"/>
</dbReference>
<dbReference type="InterPro" id="IPR000823">
    <property type="entry name" value="Peroxidase_pln"/>
</dbReference>
<comment type="caution">
    <text evidence="22">The sequence shown here is derived from an EMBL/GenBank/DDBJ whole genome shotgun (WGS) entry which is preliminary data.</text>
</comment>
<dbReference type="FunFam" id="1.10.520.10:FF:000008">
    <property type="entry name" value="Peroxidase"/>
    <property type="match status" value="1"/>
</dbReference>
<name>A0AAW2MKF6_9LAMI</name>
<keyword evidence="9 17" id="KW-0106">Calcium</keyword>
<keyword evidence="20" id="KW-0732">Signal</keyword>
<sequence length="242" mass="26564">MASPFLLLFTISLSLLLLCPVSFAQRRPLLTTAYYRKSCPRFEQIVQDTTTNKQISSPTTAAAALRLFFHDCFVGGCDASVLISSTRFSQAERDADINLSLPGDGFDVVVRAKTALELTCPGVVSCADILAVATRNLVVMMGGPFYTVKLGRKDSLTSRASDVEGNLPRPTMSMNQMIKIFMSKGFSVQEMVALSGAHTIGFSHCKEFSSILYNYSRTMQSDPAYYPEFATSLRKACADGRW</sequence>
<feature type="signal peptide" evidence="20">
    <location>
        <begin position="1"/>
        <end position="24"/>
    </location>
</feature>
<evidence type="ECO:0000256" key="10">
    <source>
        <dbReference type="ARBA" id="ARBA00023002"/>
    </source>
</evidence>
<feature type="site" description="Transition state stabilizer" evidence="18">
    <location>
        <position position="66"/>
    </location>
</feature>
<comment type="catalytic activity">
    <reaction evidence="1">
        <text>2 a phenolic donor + H2O2 = 2 a phenolic radical donor + 2 H2O</text>
        <dbReference type="Rhea" id="RHEA:56136"/>
        <dbReference type="ChEBI" id="CHEBI:15377"/>
        <dbReference type="ChEBI" id="CHEBI:16240"/>
        <dbReference type="ChEBI" id="CHEBI:139520"/>
        <dbReference type="ChEBI" id="CHEBI:139521"/>
        <dbReference type="EC" id="1.11.1.7"/>
    </reaction>
</comment>
<evidence type="ECO:0000256" key="14">
    <source>
        <dbReference type="ARBA" id="ARBA00023324"/>
    </source>
</evidence>
<feature type="binding site" evidence="17">
    <location>
        <position position="74"/>
    </location>
    <ligand>
        <name>Ca(2+)</name>
        <dbReference type="ChEBI" id="CHEBI:29108"/>
        <label>1</label>
    </ligand>
</feature>
<dbReference type="GO" id="GO:0006979">
    <property type="term" value="P:response to oxidative stress"/>
    <property type="evidence" value="ECO:0007669"/>
    <property type="project" value="InterPro"/>
</dbReference>
<dbReference type="GO" id="GO:0020037">
    <property type="term" value="F:heme binding"/>
    <property type="evidence" value="ECO:0007669"/>
    <property type="project" value="InterPro"/>
</dbReference>
<evidence type="ECO:0000256" key="9">
    <source>
        <dbReference type="ARBA" id="ARBA00022837"/>
    </source>
</evidence>